<dbReference type="PANTHER" id="PTHR43727:SF2">
    <property type="entry name" value="GROUP IV DECARBOXYLASE"/>
    <property type="match status" value="1"/>
</dbReference>
<dbReference type="Pfam" id="PF00278">
    <property type="entry name" value="Orn_DAP_Arg_deC"/>
    <property type="match status" value="1"/>
</dbReference>
<evidence type="ECO:0000256" key="2">
    <source>
        <dbReference type="ARBA" id="ARBA00022898"/>
    </source>
</evidence>
<dbReference type="SUPFAM" id="SSF50621">
    <property type="entry name" value="Alanine racemase C-terminal domain-like"/>
    <property type="match status" value="1"/>
</dbReference>
<name>A0ABQ5MCN3_9FIRM</name>
<feature type="domain" description="Orn/DAP/Arg decarboxylase 2 C-terminal" evidence="3">
    <location>
        <begin position="116"/>
        <end position="349"/>
    </location>
</feature>
<proteinExistence type="predicted"/>
<dbReference type="InterPro" id="IPR029066">
    <property type="entry name" value="PLP-binding_barrel"/>
</dbReference>
<evidence type="ECO:0000256" key="1">
    <source>
        <dbReference type="ARBA" id="ARBA00001933"/>
    </source>
</evidence>
<comment type="caution">
    <text evidence="4">The sequence shown here is derived from an EMBL/GenBank/DDBJ whole genome shotgun (WGS) entry which is preliminary data.</text>
</comment>
<dbReference type="RefSeq" id="WP_346066285.1">
    <property type="nucleotide sequence ID" value="NZ_BRPJ01000097.1"/>
</dbReference>
<evidence type="ECO:0000313" key="4">
    <source>
        <dbReference type="EMBL" id="GLB32579.1"/>
    </source>
</evidence>
<evidence type="ECO:0000313" key="5">
    <source>
        <dbReference type="Proteomes" id="UP001419084"/>
    </source>
</evidence>
<dbReference type="PANTHER" id="PTHR43727">
    <property type="entry name" value="DIAMINOPIMELATE DECARBOXYLASE"/>
    <property type="match status" value="1"/>
</dbReference>
<gene>
    <name evidence="4" type="primary">lysA_2</name>
    <name evidence="4" type="ORF">LAD12857_45020</name>
</gene>
<accession>A0ABQ5MCN3</accession>
<dbReference type="Proteomes" id="UP001419084">
    <property type="component" value="Unassembled WGS sequence"/>
</dbReference>
<sequence>MKHELNDIKMKTAFETFQTPFYLFDTDILTSRIADIRSALPPRTQLCFAMKANPFLVKDMEKHVEYFEVCSPGEFHICERAGIDKKRIVMSGVHKKQEDMEYAITRYSDSIIFTVESFEHWKILTSCAIREKRNIRVLLRLTSGNQFGMDEPSIRRIISGGPYEYVEISGIQYFSGTQKKSGAKLEGELKMLDQLCADLQKQYQFTVQKLEYGPGLPVCYFEGETDEEEAMLLALSSAIESLTFKGQVTLEMGRFIAASCGFYATSVVDLKTNNGQSYCIVDGGIHQLNYYGQMLAMKKPFITHYGRQDGEAAEWTVCGSLCTSSDVLVRQYPFHALEQGDRLVFQKTGAYSVTEGMAMFLSRDLPLVLLYSENEQYRVARPALATDQFHFFTQKGDK</sequence>
<comment type="cofactor">
    <cofactor evidence="1">
        <name>pyridoxal 5'-phosphate</name>
        <dbReference type="ChEBI" id="CHEBI:597326"/>
    </cofactor>
</comment>
<dbReference type="SUPFAM" id="SSF51419">
    <property type="entry name" value="PLP-binding barrel"/>
    <property type="match status" value="1"/>
</dbReference>
<dbReference type="EMBL" id="BRPJ01000097">
    <property type="protein sequence ID" value="GLB32579.1"/>
    <property type="molecule type" value="Genomic_DNA"/>
</dbReference>
<dbReference type="InterPro" id="IPR022643">
    <property type="entry name" value="De-COase2_C"/>
</dbReference>
<protein>
    <submittedName>
        <fullName evidence="4">Diaminopimelate decarboxylase</fullName>
    </submittedName>
</protein>
<dbReference type="Gene3D" id="2.40.37.10">
    <property type="entry name" value="Lyase, Ornithine Decarboxylase, Chain A, domain 1"/>
    <property type="match status" value="1"/>
</dbReference>
<keyword evidence="5" id="KW-1185">Reference proteome</keyword>
<keyword evidence="2" id="KW-0663">Pyridoxal phosphate</keyword>
<evidence type="ECO:0000259" key="3">
    <source>
        <dbReference type="Pfam" id="PF00278"/>
    </source>
</evidence>
<dbReference type="InterPro" id="IPR009006">
    <property type="entry name" value="Ala_racemase/Decarboxylase_C"/>
</dbReference>
<reference evidence="4 5" key="1">
    <citation type="journal article" date="2024" name="Int. J. Syst. Evol. Microbiol.">
        <title>Lacrimispora brassicae sp. nov. isolated from fermented cabbage, and proposal of Clostridium indicum Gundawar et al. 2019 and Clostridium methoxybenzovorans Mechichi et al. 1999 as heterotypic synonyms of Lacrimispora amygdalina (Parshina et al. 2003) Haas and Blanchard 2020 and Lacrimispora indolis (McClung and McCoy 1957) Haas and Blanchard 2020, respectively.</title>
        <authorList>
            <person name="Kobayashi H."/>
            <person name="Tanizawa Y."/>
            <person name="Sakamoto M."/>
            <person name="Ohkuma M."/>
            <person name="Tohno M."/>
        </authorList>
    </citation>
    <scope>NUCLEOTIDE SEQUENCE [LARGE SCALE GENOMIC DNA]</scope>
    <source>
        <strain evidence="4 5">DSM 12857</strain>
    </source>
</reference>
<organism evidence="4 5">
    <name type="scientific">Lacrimispora amygdalina</name>
    <dbReference type="NCBI Taxonomy" id="253257"/>
    <lineage>
        <taxon>Bacteria</taxon>
        <taxon>Bacillati</taxon>
        <taxon>Bacillota</taxon>
        <taxon>Clostridia</taxon>
        <taxon>Lachnospirales</taxon>
        <taxon>Lachnospiraceae</taxon>
        <taxon>Lacrimispora</taxon>
    </lineage>
</organism>
<dbReference type="Gene3D" id="3.20.20.10">
    <property type="entry name" value="Alanine racemase"/>
    <property type="match status" value="1"/>
</dbReference>